<sequence length="398" mass="44051">MLDGTRETAGQRDVDEDRPPVPPRRDGAGRREPLADADLCRFCRRHPRRKAGPRGGRPSHYCTRVWGHDEDDQPVTCSRLDEADRVLAAVYGGNRALSRFDVTALGADIDRLLGAVTPLLETARGLDDRLDDEIATARERTETAEAGRAAAETAAERAEAARAEAVAEAEAARARADQAETARAAEQEQAERERGIAQRATRDRLAAEGRVAELKDRVSELETEIEQLRGRAEDVTGQLATAAAELAERTRGYETVQARAGALEAELRRQADTHEGELSRLRRGYEDSLRELRSEDQTARERLQADHERRVRELRAEHDQTLAELREQQRAQAAEHATALARAQAAETEARAAADRANRTVETTARRLVTLREGVLTALAQPDTLTDRLRALLDDTAH</sequence>
<evidence type="ECO:0000256" key="2">
    <source>
        <dbReference type="SAM" id="MobiDB-lite"/>
    </source>
</evidence>
<protein>
    <submittedName>
        <fullName evidence="3">Uncharacterized protein</fullName>
    </submittedName>
</protein>
<feature type="region of interest" description="Disordered" evidence="2">
    <location>
        <begin position="1"/>
        <end position="33"/>
    </location>
</feature>
<feature type="coiled-coil region" evidence="1">
    <location>
        <begin position="304"/>
        <end position="331"/>
    </location>
</feature>
<evidence type="ECO:0000313" key="3">
    <source>
        <dbReference type="EMBL" id="MFD2415214.1"/>
    </source>
</evidence>
<evidence type="ECO:0000313" key="4">
    <source>
        <dbReference type="Proteomes" id="UP001597417"/>
    </source>
</evidence>
<proteinExistence type="predicted"/>
<feature type="region of interest" description="Disordered" evidence="2">
    <location>
        <begin position="176"/>
        <end position="201"/>
    </location>
</feature>
<gene>
    <name evidence="3" type="ORF">ACFSXZ_02615</name>
</gene>
<name>A0ABW5FLX7_9PSEU</name>
<comment type="caution">
    <text evidence="3">The sequence shown here is derived from an EMBL/GenBank/DDBJ whole genome shotgun (WGS) entry which is preliminary data.</text>
</comment>
<organism evidence="3 4">
    <name type="scientific">Amycolatopsis pigmentata</name>
    <dbReference type="NCBI Taxonomy" id="450801"/>
    <lineage>
        <taxon>Bacteria</taxon>
        <taxon>Bacillati</taxon>
        <taxon>Actinomycetota</taxon>
        <taxon>Actinomycetes</taxon>
        <taxon>Pseudonocardiales</taxon>
        <taxon>Pseudonocardiaceae</taxon>
        <taxon>Amycolatopsis</taxon>
    </lineage>
</organism>
<evidence type="ECO:0000256" key="1">
    <source>
        <dbReference type="SAM" id="Coils"/>
    </source>
</evidence>
<dbReference type="RefSeq" id="WP_378260815.1">
    <property type="nucleotide sequence ID" value="NZ_JBHUKR010000004.1"/>
</dbReference>
<dbReference type="Gene3D" id="1.10.287.1490">
    <property type="match status" value="1"/>
</dbReference>
<keyword evidence="1" id="KW-0175">Coiled coil</keyword>
<dbReference type="EMBL" id="JBHUKR010000004">
    <property type="protein sequence ID" value="MFD2415214.1"/>
    <property type="molecule type" value="Genomic_DNA"/>
</dbReference>
<reference evidence="4" key="1">
    <citation type="journal article" date="2019" name="Int. J. Syst. Evol. Microbiol.">
        <title>The Global Catalogue of Microorganisms (GCM) 10K type strain sequencing project: providing services to taxonomists for standard genome sequencing and annotation.</title>
        <authorList>
            <consortium name="The Broad Institute Genomics Platform"/>
            <consortium name="The Broad Institute Genome Sequencing Center for Infectious Disease"/>
            <person name="Wu L."/>
            <person name="Ma J."/>
        </authorList>
    </citation>
    <scope>NUCLEOTIDE SEQUENCE [LARGE SCALE GENOMIC DNA]</scope>
    <source>
        <strain evidence="4">CGMCC 4.7645</strain>
    </source>
</reference>
<dbReference type="Proteomes" id="UP001597417">
    <property type="component" value="Unassembled WGS sequence"/>
</dbReference>
<keyword evidence="4" id="KW-1185">Reference proteome</keyword>
<accession>A0ABW5FLX7</accession>